<organism evidence="1">
    <name type="scientific">uncultured Caudovirales phage</name>
    <dbReference type="NCBI Taxonomy" id="2100421"/>
    <lineage>
        <taxon>Viruses</taxon>
        <taxon>Duplodnaviria</taxon>
        <taxon>Heunggongvirae</taxon>
        <taxon>Uroviricota</taxon>
        <taxon>Caudoviricetes</taxon>
        <taxon>Peduoviridae</taxon>
        <taxon>Maltschvirus</taxon>
        <taxon>Maltschvirus maltsch</taxon>
    </lineage>
</organism>
<sequence>MVKMTQEGINMFIPELDRAVIQLHDIARTIENNRNIGPGQLSQDVRAAADKLNEILNALL</sequence>
<dbReference type="EMBL" id="LR798243">
    <property type="protein sequence ID" value="CAB5214826.1"/>
    <property type="molecule type" value="Genomic_DNA"/>
</dbReference>
<proteinExistence type="predicted"/>
<name>A0A6J7WGS6_9CAUD</name>
<reference evidence="1" key="1">
    <citation type="submission" date="2020-05" db="EMBL/GenBank/DDBJ databases">
        <authorList>
            <person name="Chiriac C."/>
            <person name="Salcher M."/>
            <person name="Ghai R."/>
            <person name="Kavagutti S V."/>
        </authorList>
    </citation>
    <scope>NUCLEOTIDE SEQUENCE</scope>
</reference>
<evidence type="ECO:0000313" key="1">
    <source>
        <dbReference type="EMBL" id="CAB5214826.1"/>
    </source>
</evidence>
<gene>
    <name evidence="1" type="ORF">UFOVP190_279</name>
</gene>
<protein>
    <submittedName>
        <fullName evidence="1">Uncharacterized protein</fullName>
    </submittedName>
</protein>
<accession>A0A6J7WGS6</accession>